<dbReference type="PaxDb" id="4081-Solyc07g017960.2.1"/>
<organism evidence="2">
    <name type="scientific">Solanum lycopersicum</name>
    <name type="common">Tomato</name>
    <name type="synonym">Lycopersicon esculentum</name>
    <dbReference type="NCBI Taxonomy" id="4081"/>
    <lineage>
        <taxon>Eukaryota</taxon>
        <taxon>Viridiplantae</taxon>
        <taxon>Streptophyta</taxon>
        <taxon>Embryophyta</taxon>
        <taxon>Tracheophyta</taxon>
        <taxon>Spermatophyta</taxon>
        <taxon>Magnoliopsida</taxon>
        <taxon>eudicotyledons</taxon>
        <taxon>Gunneridae</taxon>
        <taxon>Pentapetalae</taxon>
        <taxon>asterids</taxon>
        <taxon>lamiids</taxon>
        <taxon>Solanales</taxon>
        <taxon>Solanaceae</taxon>
        <taxon>Solanoideae</taxon>
        <taxon>Solaneae</taxon>
        <taxon>Solanum</taxon>
        <taxon>Solanum subgen. Lycopersicon</taxon>
    </lineage>
</organism>
<keyword evidence="1" id="KW-0472">Membrane</keyword>
<accession>A0A3Q7H9B1</accession>
<feature type="transmembrane region" description="Helical" evidence="1">
    <location>
        <begin position="20"/>
        <end position="41"/>
    </location>
</feature>
<reference evidence="2" key="2">
    <citation type="submission" date="2019-01" db="UniProtKB">
        <authorList>
            <consortium name="EnsemblPlants"/>
        </authorList>
    </citation>
    <scope>IDENTIFICATION</scope>
    <source>
        <strain evidence="2">cv. Heinz 1706</strain>
    </source>
</reference>
<proteinExistence type="predicted"/>
<evidence type="ECO:0000256" key="1">
    <source>
        <dbReference type="SAM" id="Phobius"/>
    </source>
</evidence>
<evidence type="ECO:0000313" key="2">
    <source>
        <dbReference type="EnsemblPlants" id="Solyc07g017960.3.1"/>
    </source>
</evidence>
<reference evidence="2" key="1">
    <citation type="journal article" date="2012" name="Nature">
        <title>The tomato genome sequence provides insights into fleshy fruit evolution.</title>
        <authorList>
            <consortium name="Tomato Genome Consortium"/>
        </authorList>
    </citation>
    <scope>NUCLEOTIDE SEQUENCE [LARGE SCALE GENOMIC DNA]</scope>
    <source>
        <strain evidence="2">cv. Heinz 1706</strain>
    </source>
</reference>
<dbReference type="AlphaFoldDB" id="A0A3Q7H9B1"/>
<dbReference type="EnsemblPlants" id="Solyc07g017960.3.1">
    <property type="protein sequence ID" value="Solyc07g017960.3.1"/>
    <property type="gene ID" value="Solyc07g017960.3"/>
</dbReference>
<protein>
    <submittedName>
        <fullName evidence="2">Uncharacterized protein</fullName>
    </submittedName>
</protein>
<dbReference type="Proteomes" id="UP000004994">
    <property type="component" value="Chromosome 7"/>
</dbReference>
<dbReference type="Gramene" id="Solyc07g017960.3.1">
    <property type="protein sequence ID" value="Solyc07g017960.3.1"/>
    <property type="gene ID" value="Solyc07g017960.3"/>
</dbReference>
<keyword evidence="1" id="KW-0812">Transmembrane</keyword>
<keyword evidence="3" id="KW-1185">Reference proteome</keyword>
<sequence>MADRDRTRDRDRKRDREDQLLGILAPVLVPLPPTVTATATVLPRVPVLLLTVATVTTAAGVPQLKVLQEKGIKMMVNGIRKGIGTGTDAEKFRILWMG</sequence>
<dbReference type="InParanoid" id="A0A3Q7H9B1"/>
<evidence type="ECO:0000313" key="3">
    <source>
        <dbReference type="Proteomes" id="UP000004994"/>
    </source>
</evidence>
<keyword evidence="1" id="KW-1133">Transmembrane helix</keyword>
<name>A0A3Q7H9B1_SOLLC</name>